<keyword evidence="5" id="KW-0274">FAD</keyword>
<gene>
    <name evidence="9" type="ORF">ECRASSUSDP1_LOCUS1205</name>
</gene>
<protein>
    <recommendedName>
        <fullName evidence="8">MTHFR SAM-binding regulatory domain-containing protein</fullName>
    </recommendedName>
</protein>
<dbReference type="InterPro" id="IPR053806">
    <property type="entry name" value="MTHFR_C"/>
</dbReference>
<dbReference type="GO" id="GO:0071949">
    <property type="term" value="F:FAD binding"/>
    <property type="evidence" value="ECO:0007669"/>
    <property type="project" value="TreeGrafter"/>
</dbReference>
<sequence length="598" mass="68821">MKISDKIDLIRKNADTKDNILYSFEYFPPLTDKGIEKLYERIERMSMINPLWIDVTWRGGSTSHITLEMCQHAQMFTGLDVMMHLTCTNMTKADIDNALEKCQEYGVRNILALRGDPPKEGEELVNDCHLEYGVDLIKYIRENYGDYFCIGVAGYPETHLEASSPEDDLKHLKDKIDAGGDLIITQLFYDNEAFFEYEKKCRDLGITVPIIPGLLPIVSYSGFQRMTTLCQTRVPSSVAERLEDVKHDEAKVKQFGVDLAVEMCQDLIEKGVKYLHFYTLNLEKAVVDTVTRLGIMSKKKSLPWKKPSFKDRSEESVRPIFWANKPKSYIARTADWDEFPNGRWGVSRSPAFGDMGEYPSMSKLYKKSTKQLQKLWGEEYKSEREIGDLIISYINGKTKRLPWCEETIKDETATISKYIEKLNTNYLFTVNSQPKCNSVPSHDPVFGWGPDGGYVYQKEYIEFLIPIFLVEPLKTYLNSYKNISYQGVNCSGDQFSNVASDSVNAVTWGVFPGQEVAQPTVVDHTAFFLWSEELFHHIKDEWIPIYEKESRTVEVLNSLHDNYYLVNIVDNDFINGDLQEVIDKFIDENLDAINSYEP</sequence>
<evidence type="ECO:0000313" key="10">
    <source>
        <dbReference type="Proteomes" id="UP001295684"/>
    </source>
</evidence>
<organism evidence="9 10">
    <name type="scientific">Euplotes crassus</name>
    <dbReference type="NCBI Taxonomy" id="5936"/>
    <lineage>
        <taxon>Eukaryota</taxon>
        <taxon>Sar</taxon>
        <taxon>Alveolata</taxon>
        <taxon>Ciliophora</taxon>
        <taxon>Intramacronucleata</taxon>
        <taxon>Spirotrichea</taxon>
        <taxon>Hypotrichia</taxon>
        <taxon>Euplotida</taxon>
        <taxon>Euplotidae</taxon>
        <taxon>Moneuplotes</taxon>
    </lineage>
</organism>
<dbReference type="GO" id="GO:0005829">
    <property type="term" value="C:cytosol"/>
    <property type="evidence" value="ECO:0007669"/>
    <property type="project" value="TreeGrafter"/>
</dbReference>
<keyword evidence="10" id="KW-1185">Reference proteome</keyword>
<dbReference type="NCBIfam" id="TIGR00677">
    <property type="entry name" value="fadh2_euk"/>
    <property type="match status" value="1"/>
</dbReference>
<evidence type="ECO:0000259" key="8">
    <source>
        <dbReference type="Pfam" id="PF21895"/>
    </source>
</evidence>
<dbReference type="PANTHER" id="PTHR45754">
    <property type="entry name" value="METHYLENETETRAHYDROFOLATE REDUCTASE"/>
    <property type="match status" value="1"/>
</dbReference>
<evidence type="ECO:0000256" key="1">
    <source>
        <dbReference type="ARBA" id="ARBA00001974"/>
    </source>
</evidence>
<dbReference type="SUPFAM" id="SSF51730">
    <property type="entry name" value="FAD-linked oxidoreductase"/>
    <property type="match status" value="1"/>
</dbReference>
<evidence type="ECO:0000256" key="6">
    <source>
        <dbReference type="ARBA" id="ARBA00022857"/>
    </source>
</evidence>
<reference evidence="9" key="1">
    <citation type="submission" date="2023-07" db="EMBL/GenBank/DDBJ databases">
        <authorList>
            <consortium name="AG Swart"/>
            <person name="Singh M."/>
            <person name="Singh A."/>
            <person name="Seah K."/>
            <person name="Emmerich C."/>
        </authorList>
    </citation>
    <scope>NUCLEOTIDE SEQUENCE</scope>
    <source>
        <strain evidence="9">DP1</strain>
    </source>
</reference>
<dbReference type="Proteomes" id="UP001295684">
    <property type="component" value="Unassembled WGS sequence"/>
</dbReference>
<comment type="caution">
    <text evidence="9">The sequence shown here is derived from an EMBL/GenBank/DDBJ whole genome shotgun (WGS) entry which is preliminary data.</text>
</comment>
<feature type="domain" description="MTHFR SAM-binding regulatory" evidence="8">
    <location>
        <begin position="300"/>
        <end position="586"/>
    </location>
</feature>
<keyword evidence="6" id="KW-0521">NADP</keyword>
<keyword evidence="7" id="KW-0560">Oxidoreductase</keyword>
<comment type="cofactor">
    <cofactor evidence="1">
        <name>FAD</name>
        <dbReference type="ChEBI" id="CHEBI:57692"/>
    </cofactor>
</comment>
<name>A0AAD1X6V5_EUPCR</name>
<dbReference type="EMBL" id="CAMPGE010001141">
    <property type="protein sequence ID" value="CAI2359911.1"/>
    <property type="molecule type" value="Genomic_DNA"/>
</dbReference>
<dbReference type="GO" id="GO:0004489">
    <property type="term" value="F:methylenetetrahydrofolate reductase [NAD(P)H] activity"/>
    <property type="evidence" value="ECO:0007669"/>
    <property type="project" value="InterPro"/>
</dbReference>
<dbReference type="CDD" id="cd00537">
    <property type="entry name" value="MTHFR"/>
    <property type="match status" value="1"/>
</dbReference>
<accession>A0AAD1X6V5</accession>
<dbReference type="Pfam" id="PF02219">
    <property type="entry name" value="MTHFR"/>
    <property type="match status" value="1"/>
</dbReference>
<dbReference type="Pfam" id="PF21895">
    <property type="entry name" value="MTHFR_C"/>
    <property type="match status" value="1"/>
</dbReference>
<dbReference type="Gene3D" id="3.20.20.220">
    <property type="match status" value="1"/>
</dbReference>
<comment type="pathway">
    <text evidence="2">One-carbon metabolism; tetrahydrofolate interconversion.</text>
</comment>
<dbReference type="InterPro" id="IPR004621">
    <property type="entry name" value="Fadh2_euk"/>
</dbReference>
<dbReference type="GO" id="GO:0009086">
    <property type="term" value="P:methionine biosynthetic process"/>
    <property type="evidence" value="ECO:0007669"/>
    <property type="project" value="TreeGrafter"/>
</dbReference>
<dbReference type="GO" id="GO:0035999">
    <property type="term" value="P:tetrahydrofolate interconversion"/>
    <property type="evidence" value="ECO:0007669"/>
    <property type="project" value="TreeGrafter"/>
</dbReference>
<proteinExistence type="inferred from homology"/>
<evidence type="ECO:0000256" key="7">
    <source>
        <dbReference type="ARBA" id="ARBA00023002"/>
    </source>
</evidence>
<dbReference type="InterPro" id="IPR029041">
    <property type="entry name" value="FAD-linked_oxidoreductase-like"/>
</dbReference>
<dbReference type="InterPro" id="IPR003171">
    <property type="entry name" value="Mehydrof_redctse-like"/>
</dbReference>
<evidence type="ECO:0000256" key="5">
    <source>
        <dbReference type="ARBA" id="ARBA00022827"/>
    </source>
</evidence>
<comment type="similarity">
    <text evidence="3">Belongs to the methylenetetrahydrofolate reductase family.</text>
</comment>
<dbReference type="AlphaFoldDB" id="A0AAD1X6V5"/>
<keyword evidence="4" id="KW-0285">Flavoprotein</keyword>
<evidence type="ECO:0000256" key="4">
    <source>
        <dbReference type="ARBA" id="ARBA00022630"/>
    </source>
</evidence>
<evidence type="ECO:0000256" key="2">
    <source>
        <dbReference type="ARBA" id="ARBA00004777"/>
    </source>
</evidence>
<evidence type="ECO:0000256" key="3">
    <source>
        <dbReference type="ARBA" id="ARBA00006743"/>
    </source>
</evidence>
<evidence type="ECO:0000313" key="9">
    <source>
        <dbReference type="EMBL" id="CAI2359911.1"/>
    </source>
</evidence>
<dbReference type="PANTHER" id="PTHR45754:SF3">
    <property type="entry name" value="METHYLENETETRAHYDROFOLATE REDUCTASE (NADPH)"/>
    <property type="match status" value="1"/>
</dbReference>
<dbReference type="FunFam" id="3.20.20.220:FF:000002">
    <property type="entry name" value="Methylenetetrahydrofolate reductase"/>
    <property type="match status" value="1"/>
</dbReference>